<dbReference type="PROSITE" id="PS00676">
    <property type="entry name" value="SIGMA54_INTERACT_2"/>
    <property type="match status" value="1"/>
</dbReference>
<organism evidence="7 8">
    <name type="scientific">candidate division TA06 bacterium DG_78</name>
    <dbReference type="NCBI Taxonomy" id="1703772"/>
    <lineage>
        <taxon>Bacteria</taxon>
        <taxon>Bacteria division TA06</taxon>
    </lineage>
</organism>
<proteinExistence type="predicted"/>
<evidence type="ECO:0000256" key="4">
    <source>
        <dbReference type="ARBA" id="ARBA00023125"/>
    </source>
</evidence>
<dbReference type="CDD" id="cd00009">
    <property type="entry name" value="AAA"/>
    <property type="match status" value="1"/>
</dbReference>
<dbReference type="InterPro" id="IPR002078">
    <property type="entry name" value="Sigma_54_int"/>
</dbReference>
<keyword evidence="3" id="KW-0805">Transcription regulation</keyword>
<comment type="caution">
    <text evidence="7">The sequence shown here is derived from an EMBL/GenBank/DDBJ whole genome shotgun (WGS) entry which is preliminary data.</text>
</comment>
<feature type="non-terminal residue" evidence="7">
    <location>
        <position position="1"/>
    </location>
</feature>
<dbReference type="PANTHER" id="PTHR32071">
    <property type="entry name" value="TRANSCRIPTIONAL REGULATORY PROTEIN"/>
    <property type="match status" value="1"/>
</dbReference>
<evidence type="ECO:0000313" key="7">
    <source>
        <dbReference type="EMBL" id="KPJ72432.1"/>
    </source>
</evidence>
<dbReference type="PROSITE" id="PS00688">
    <property type="entry name" value="SIGMA54_INTERACT_3"/>
    <property type="match status" value="1"/>
</dbReference>
<dbReference type="Pfam" id="PF02954">
    <property type="entry name" value="HTH_8"/>
    <property type="match status" value="1"/>
</dbReference>
<evidence type="ECO:0000256" key="5">
    <source>
        <dbReference type="ARBA" id="ARBA00023163"/>
    </source>
</evidence>
<feature type="domain" description="Sigma-54 factor interaction" evidence="6">
    <location>
        <begin position="2"/>
        <end position="231"/>
    </location>
</feature>
<dbReference type="SUPFAM" id="SSF46689">
    <property type="entry name" value="Homeodomain-like"/>
    <property type="match status" value="1"/>
</dbReference>
<reference evidence="7 8" key="1">
    <citation type="journal article" date="2015" name="Microbiome">
        <title>Genomic resolution of linkages in carbon, nitrogen, and sulfur cycling among widespread estuary sediment bacteria.</title>
        <authorList>
            <person name="Baker B.J."/>
            <person name="Lazar C.S."/>
            <person name="Teske A.P."/>
            <person name="Dick G.J."/>
        </authorList>
    </citation>
    <scope>NUCLEOTIDE SEQUENCE [LARGE SCALE GENOMIC DNA]</scope>
    <source>
        <strain evidence="7">DG_78</strain>
    </source>
</reference>
<dbReference type="AlphaFoldDB" id="A0A0S7YCK7"/>
<accession>A0A0S7YCK7</accession>
<dbReference type="Gene3D" id="1.10.8.60">
    <property type="match status" value="1"/>
</dbReference>
<dbReference type="Gene3D" id="1.10.10.60">
    <property type="entry name" value="Homeodomain-like"/>
    <property type="match status" value="1"/>
</dbReference>
<dbReference type="InterPro" id="IPR027417">
    <property type="entry name" value="P-loop_NTPase"/>
</dbReference>
<dbReference type="FunFam" id="3.40.50.300:FF:000006">
    <property type="entry name" value="DNA-binding transcriptional regulator NtrC"/>
    <property type="match status" value="1"/>
</dbReference>
<keyword evidence="1" id="KW-0547">Nucleotide-binding</keyword>
<dbReference type="InterPro" id="IPR009057">
    <property type="entry name" value="Homeodomain-like_sf"/>
</dbReference>
<dbReference type="SUPFAM" id="SSF52540">
    <property type="entry name" value="P-loop containing nucleoside triphosphate hydrolases"/>
    <property type="match status" value="1"/>
</dbReference>
<protein>
    <recommendedName>
        <fullName evidence="6">Sigma-54 factor interaction domain-containing protein</fullName>
    </recommendedName>
</protein>
<evidence type="ECO:0000259" key="6">
    <source>
        <dbReference type="PROSITE" id="PS50045"/>
    </source>
</evidence>
<dbReference type="InterPro" id="IPR058031">
    <property type="entry name" value="AAA_lid_NorR"/>
</dbReference>
<evidence type="ECO:0000256" key="2">
    <source>
        <dbReference type="ARBA" id="ARBA00022840"/>
    </source>
</evidence>
<dbReference type="GO" id="GO:0005524">
    <property type="term" value="F:ATP binding"/>
    <property type="evidence" value="ECO:0007669"/>
    <property type="project" value="UniProtKB-KW"/>
</dbReference>
<evidence type="ECO:0000313" key="8">
    <source>
        <dbReference type="Proteomes" id="UP000051012"/>
    </source>
</evidence>
<dbReference type="Gene3D" id="3.40.50.300">
    <property type="entry name" value="P-loop containing nucleotide triphosphate hydrolases"/>
    <property type="match status" value="1"/>
</dbReference>
<dbReference type="GO" id="GO:0006355">
    <property type="term" value="P:regulation of DNA-templated transcription"/>
    <property type="evidence" value="ECO:0007669"/>
    <property type="project" value="InterPro"/>
</dbReference>
<dbReference type="Pfam" id="PF00158">
    <property type="entry name" value="Sigma54_activat"/>
    <property type="match status" value="1"/>
</dbReference>
<dbReference type="EMBL" id="LJNI01000075">
    <property type="protein sequence ID" value="KPJ72432.1"/>
    <property type="molecule type" value="Genomic_DNA"/>
</dbReference>
<dbReference type="PANTHER" id="PTHR32071:SF57">
    <property type="entry name" value="C4-DICARBOXYLATE TRANSPORT TRANSCRIPTIONAL REGULATORY PROTEIN DCTD"/>
    <property type="match status" value="1"/>
</dbReference>
<name>A0A0S7YCK7_UNCT6</name>
<dbReference type="Pfam" id="PF25601">
    <property type="entry name" value="AAA_lid_14"/>
    <property type="match status" value="1"/>
</dbReference>
<dbReference type="InterPro" id="IPR003593">
    <property type="entry name" value="AAA+_ATPase"/>
</dbReference>
<dbReference type="InterPro" id="IPR025943">
    <property type="entry name" value="Sigma_54_int_dom_ATP-bd_2"/>
</dbReference>
<evidence type="ECO:0000256" key="3">
    <source>
        <dbReference type="ARBA" id="ARBA00023015"/>
    </source>
</evidence>
<keyword evidence="5" id="KW-0804">Transcription</keyword>
<gene>
    <name evidence="7" type="ORF">AMJ52_06385</name>
</gene>
<keyword evidence="2" id="KW-0067">ATP-binding</keyword>
<keyword evidence="4" id="KW-0238">DNA-binding</keyword>
<dbReference type="Proteomes" id="UP000051012">
    <property type="component" value="Unassembled WGS sequence"/>
</dbReference>
<evidence type="ECO:0000256" key="1">
    <source>
        <dbReference type="ARBA" id="ARBA00022741"/>
    </source>
</evidence>
<dbReference type="InterPro" id="IPR025944">
    <property type="entry name" value="Sigma_54_int_dom_CS"/>
</dbReference>
<dbReference type="PROSITE" id="PS50045">
    <property type="entry name" value="SIGMA54_INTERACT_4"/>
    <property type="match status" value="1"/>
</dbReference>
<dbReference type="InterPro" id="IPR025662">
    <property type="entry name" value="Sigma_54_int_dom_ATP-bd_1"/>
</dbReference>
<dbReference type="GO" id="GO:0043565">
    <property type="term" value="F:sequence-specific DNA binding"/>
    <property type="evidence" value="ECO:0007669"/>
    <property type="project" value="InterPro"/>
</dbReference>
<dbReference type="SMART" id="SM00382">
    <property type="entry name" value="AAA"/>
    <property type="match status" value="1"/>
</dbReference>
<dbReference type="PROSITE" id="PS00675">
    <property type="entry name" value="SIGMA54_INTERACT_1"/>
    <property type="match status" value="1"/>
</dbReference>
<dbReference type="InterPro" id="IPR002197">
    <property type="entry name" value="HTH_Fis"/>
</dbReference>
<sequence length="306" mass="34877">ELIGKSKVIDEIRKTISKIARTDTTLLITGETGTGKELITKIIHQESTRSKRPPVVVSCGAIPHNLLESELFGHEKGSFTGAYKQHKGKFEIAQGGIIFLDEIGDLPLHLQVKILRAIEQKEIDRIGGKTPIHIDVRIIAASNKNLEDEIKQGNFRKDLFYRLSVTTIYIPPLRERPEDIEVLSKYFLGQTNRSYQRKFIGFTKTAMEAMMHHPWPGNVRELIHRIERAVIMGTGQQLNENDLGLVLIKAEEPTTLKELKENLEKESTTQALMRNYWNITHTSKELGITPKTLRALIKRYSITKTY</sequence>